<dbReference type="RefSeq" id="XP_009062045.1">
    <property type="nucleotide sequence ID" value="XM_009063797.1"/>
</dbReference>
<feature type="region of interest" description="Disordered" evidence="1">
    <location>
        <begin position="70"/>
        <end position="97"/>
    </location>
</feature>
<sequence>MSNLNKSDFGKYLEIAKLNARTELIKAKNRQLATPNTVETGVLNARAELIRAENEQLLIKYMLRSEPFDATPNAVETGGLDHSPRGNSIQCTDTGTDSDQTVLQDCIRGINTDKMMKQNEDDEESGVYSNIEEQSITWGPIRQCTEM</sequence>
<accession>V3ZRW8</accession>
<organism evidence="2 3">
    <name type="scientific">Lottia gigantea</name>
    <name type="common">Giant owl limpet</name>
    <dbReference type="NCBI Taxonomy" id="225164"/>
    <lineage>
        <taxon>Eukaryota</taxon>
        <taxon>Metazoa</taxon>
        <taxon>Spiralia</taxon>
        <taxon>Lophotrochozoa</taxon>
        <taxon>Mollusca</taxon>
        <taxon>Gastropoda</taxon>
        <taxon>Patellogastropoda</taxon>
        <taxon>Lottioidea</taxon>
        <taxon>Lottiidae</taxon>
        <taxon>Lottia</taxon>
    </lineage>
</organism>
<protein>
    <submittedName>
        <fullName evidence="2">Uncharacterized protein</fullName>
    </submittedName>
</protein>
<dbReference type="CTD" id="20247949"/>
<gene>
    <name evidence="2" type="ORF">LOTGIDRAFT_229259</name>
</gene>
<dbReference type="GeneID" id="20247949"/>
<keyword evidence="3" id="KW-1185">Reference proteome</keyword>
<evidence type="ECO:0000313" key="3">
    <source>
        <dbReference type="Proteomes" id="UP000030746"/>
    </source>
</evidence>
<dbReference type="AlphaFoldDB" id="V3ZRW8"/>
<dbReference type="EMBL" id="KB202953">
    <property type="protein sequence ID" value="ESO87092.1"/>
    <property type="molecule type" value="Genomic_DNA"/>
</dbReference>
<evidence type="ECO:0000313" key="2">
    <source>
        <dbReference type="EMBL" id="ESO87092.1"/>
    </source>
</evidence>
<proteinExistence type="predicted"/>
<dbReference type="HOGENOM" id="CLU_1770176_0_0_1"/>
<reference evidence="2 3" key="1">
    <citation type="journal article" date="2013" name="Nature">
        <title>Insights into bilaterian evolution from three spiralian genomes.</title>
        <authorList>
            <person name="Simakov O."/>
            <person name="Marletaz F."/>
            <person name="Cho S.J."/>
            <person name="Edsinger-Gonzales E."/>
            <person name="Havlak P."/>
            <person name="Hellsten U."/>
            <person name="Kuo D.H."/>
            <person name="Larsson T."/>
            <person name="Lv J."/>
            <person name="Arendt D."/>
            <person name="Savage R."/>
            <person name="Osoegawa K."/>
            <person name="de Jong P."/>
            <person name="Grimwood J."/>
            <person name="Chapman J.A."/>
            <person name="Shapiro H."/>
            <person name="Aerts A."/>
            <person name="Otillar R.P."/>
            <person name="Terry A.Y."/>
            <person name="Boore J.L."/>
            <person name="Grigoriev I.V."/>
            <person name="Lindberg D.R."/>
            <person name="Seaver E.C."/>
            <person name="Weisblat D.A."/>
            <person name="Putnam N.H."/>
            <person name="Rokhsar D.S."/>
        </authorList>
    </citation>
    <scope>NUCLEOTIDE SEQUENCE [LARGE SCALE GENOMIC DNA]</scope>
</reference>
<evidence type="ECO:0000256" key="1">
    <source>
        <dbReference type="SAM" id="MobiDB-lite"/>
    </source>
</evidence>
<dbReference type="Proteomes" id="UP000030746">
    <property type="component" value="Unassembled WGS sequence"/>
</dbReference>
<dbReference type="KEGG" id="lgi:LOTGIDRAFT_229259"/>
<name>V3ZRW8_LOTGI</name>
<feature type="compositionally biased region" description="Polar residues" evidence="1">
    <location>
        <begin position="85"/>
        <end position="97"/>
    </location>
</feature>